<comment type="caution">
    <text evidence="1">The sequence shown here is derived from an EMBL/GenBank/DDBJ whole genome shotgun (WGS) entry which is preliminary data.</text>
</comment>
<sequence length="68" mass="7542">MAEKGCVKCGSTKAGMKEVTMNGPGVSKMFDTESNDFIVVSCENCGYSEFFNRDVSEDYNVFDLFFGK</sequence>
<dbReference type="Pfam" id="PF09855">
    <property type="entry name" value="Zn_ribbon_13"/>
    <property type="match status" value="1"/>
</dbReference>
<name>A0A1H3I2A0_9BACI</name>
<reference evidence="1 2" key="1">
    <citation type="submission" date="2016-10" db="EMBL/GenBank/DDBJ databases">
        <authorList>
            <person name="Varghese N."/>
            <person name="Submissions S."/>
        </authorList>
    </citation>
    <scope>NUCLEOTIDE SEQUENCE [LARGE SCALE GENOMIC DNA]</scope>
    <source>
        <strain evidence="1 2">DSM 20748</strain>
    </source>
</reference>
<organism evidence="1 2">
    <name type="scientific">Salimicrobium album</name>
    <dbReference type="NCBI Taxonomy" id="50717"/>
    <lineage>
        <taxon>Bacteria</taxon>
        <taxon>Bacillati</taxon>
        <taxon>Bacillota</taxon>
        <taxon>Bacilli</taxon>
        <taxon>Bacillales</taxon>
        <taxon>Bacillaceae</taxon>
        <taxon>Salimicrobium</taxon>
    </lineage>
</organism>
<keyword evidence="2" id="KW-1185">Reference proteome</keyword>
<accession>A0A1H3I2A0</accession>
<evidence type="ECO:0008006" key="3">
    <source>
        <dbReference type="Google" id="ProtNLM"/>
    </source>
</evidence>
<dbReference type="Proteomes" id="UP000198647">
    <property type="component" value="Unassembled WGS sequence"/>
</dbReference>
<dbReference type="InterPro" id="IPR018652">
    <property type="entry name" value="DUF2082_NA-bd_Znr"/>
</dbReference>
<gene>
    <name evidence="1" type="ORF">SAMN04488081_2383</name>
</gene>
<evidence type="ECO:0000313" key="2">
    <source>
        <dbReference type="Proteomes" id="UP000198647"/>
    </source>
</evidence>
<evidence type="ECO:0000313" key="1">
    <source>
        <dbReference type="EMBL" id="SDY21837.1"/>
    </source>
</evidence>
<dbReference type="RefSeq" id="WP_008591009.1">
    <property type="nucleotide sequence ID" value="NZ_FNOS01000006.1"/>
</dbReference>
<dbReference type="EMBL" id="FNOS01000006">
    <property type="protein sequence ID" value="SDY21837.1"/>
    <property type="molecule type" value="Genomic_DNA"/>
</dbReference>
<protein>
    <recommendedName>
        <fullName evidence="3">Nucleic acid-binding protein</fullName>
    </recommendedName>
</protein>
<proteinExistence type="predicted"/>